<dbReference type="InterPro" id="IPR042188">
    <property type="entry name" value="MmgE/PrpD_sf_2"/>
</dbReference>
<dbReference type="InterPro" id="IPR036148">
    <property type="entry name" value="MmgE/PrpD_sf"/>
</dbReference>
<keyword evidence="5" id="KW-1185">Reference proteome</keyword>
<feature type="domain" description="MmgE/PrpD C-terminal" evidence="3">
    <location>
        <begin position="272"/>
        <end position="445"/>
    </location>
</feature>
<comment type="caution">
    <text evidence="4">The sequence shown here is derived from an EMBL/GenBank/DDBJ whole genome shotgun (WGS) entry which is preliminary data.</text>
</comment>
<dbReference type="SUPFAM" id="SSF103378">
    <property type="entry name" value="2-methylcitrate dehydratase PrpD"/>
    <property type="match status" value="1"/>
</dbReference>
<evidence type="ECO:0000259" key="3">
    <source>
        <dbReference type="Pfam" id="PF19305"/>
    </source>
</evidence>
<protein>
    <submittedName>
        <fullName evidence="4">MmgE/PrpD family protein</fullName>
    </submittedName>
</protein>
<accession>A0ABU4SJ12</accession>
<dbReference type="InterPro" id="IPR045337">
    <property type="entry name" value="MmgE_PrpD_C"/>
</dbReference>
<dbReference type="Pfam" id="PF19305">
    <property type="entry name" value="MmgE_PrpD_C"/>
    <property type="match status" value="1"/>
</dbReference>
<dbReference type="Proteomes" id="UP001271640">
    <property type="component" value="Unassembled WGS sequence"/>
</dbReference>
<sequence length="476" mass="51502">MFRVKNIEDQIASFSYELTYDNIPSAALKIAHLSILDIFGVTLAGSLRPEIQLLQKVIGQWGGSSVCPVFGTNLCLPPSAAALLNGAASRVLDFDDVVDPLGIHPSVAIFPALSTIAALRQQHVTSSEFLTATVIGHDLITRFARARKETLLESGRYDLSKVIAATAAAGRLYGLNPIQLRSAMGIAYTSALGEAQCMVEGAPTVSYQQGLVASNAVKAVLLASEGFEGAHHFFTGRYGLFRTFESGSDVESIVDGLGAVFASENDIAFKPYPTCRPNISATTLAISLANYTQVRAEDISHIDIAMNQQIYDLVCAPADKKWKPKTSVEARFSMAYTVAVGLRNGGVFIADYDDTALDRADVLSISEKIRPRVDPKCEIPELGTHGRIEVSIHYVSGDVRTGFIDIPKGNPQNPLEPTEIIEKFTNCCRYFDPRNGAIQANNAIQAWERIMKDETGLQDFLAYGIAITSKSISSAK</sequence>
<dbReference type="InterPro" id="IPR045336">
    <property type="entry name" value="MmgE_PrpD_N"/>
</dbReference>
<dbReference type="PANTHER" id="PTHR16943">
    <property type="entry name" value="2-METHYLCITRATE DEHYDRATASE-RELATED"/>
    <property type="match status" value="1"/>
</dbReference>
<feature type="domain" description="MmgE/PrpD N-terminal" evidence="2">
    <location>
        <begin position="10"/>
        <end position="251"/>
    </location>
</feature>
<evidence type="ECO:0000259" key="2">
    <source>
        <dbReference type="Pfam" id="PF03972"/>
    </source>
</evidence>
<evidence type="ECO:0000256" key="1">
    <source>
        <dbReference type="ARBA" id="ARBA00006174"/>
    </source>
</evidence>
<reference evidence="5" key="1">
    <citation type="journal article" date="2024" name="Toxins">
        <title>Genome Sequence Analysis of Native Xenorhabdus Strains Isolated from Entomopathogenic Nematodes in Argentina.</title>
        <authorList>
            <person name="Palma L."/>
            <person name="Frizzo L."/>
            <person name="Kaiser S."/>
            <person name="Berry C."/>
            <person name="Caballero P."/>
            <person name="Bode H.B."/>
            <person name="Del Valle E.E."/>
        </authorList>
    </citation>
    <scope>NUCLEOTIDE SEQUENCE [LARGE SCALE GENOMIC DNA]</scope>
    <source>
        <strain evidence="5">Reich</strain>
    </source>
</reference>
<evidence type="ECO:0000313" key="5">
    <source>
        <dbReference type="Proteomes" id="UP001271640"/>
    </source>
</evidence>
<organism evidence="4 5">
    <name type="scientific">Xenorhabdus littoralis</name>
    <dbReference type="NCBI Taxonomy" id="2582835"/>
    <lineage>
        <taxon>Bacteria</taxon>
        <taxon>Pseudomonadati</taxon>
        <taxon>Pseudomonadota</taxon>
        <taxon>Gammaproteobacteria</taxon>
        <taxon>Enterobacterales</taxon>
        <taxon>Morganellaceae</taxon>
        <taxon>Xenorhabdus</taxon>
    </lineage>
</organism>
<gene>
    <name evidence="4" type="ORF">FE394_05420</name>
</gene>
<name>A0ABU4SJ12_9GAMM</name>
<dbReference type="InterPro" id="IPR042183">
    <property type="entry name" value="MmgE/PrpD_sf_1"/>
</dbReference>
<comment type="similarity">
    <text evidence="1">Belongs to the PrpD family.</text>
</comment>
<dbReference type="Gene3D" id="3.30.1330.120">
    <property type="entry name" value="2-methylcitrate dehydratase PrpD"/>
    <property type="match status" value="1"/>
</dbReference>
<dbReference type="Pfam" id="PF03972">
    <property type="entry name" value="MmgE_PrpD_N"/>
    <property type="match status" value="1"/>
</dbReference>
<dbReference type="InterPro" id="IPR005656">
    <property type="entry name" value="MmgE_PrpD"/>
</dbReference>
<evidence type="ECO:0000313" key="4">
    <source>
        <dbReference type="EMBL" id="MDX7998642.1"/>
    </source>
</evidence>
<dbReference type="Gene3D" id="1.10.4100.10">
    <property type="entry name" value="2-methylcitrate dehydratase PrpD"/>
    <property type="match status" value="1"/>
</dbReference>
<dbReference type="EMBL" id="VCDP01000017">
    <property type="protein sequence ID" value="MDX7998642.1"/>
    <property type="molecule type" value="Genomic_DNA"/>
</dbReference>
<dbReference type="PANTHER" id="PTHR16943:SF8">
    <property type="entry name" value="2-METHYLCITRATE DEHYDRATASE"/>
    <property type="match status" value="1"/>
</dbReference>
<dbReference type="RefSeq" id="WP_319925384.1">
    <property type="nucleotide sequence ID" value="NZ_VCDP01000017.1"/>
</dbReference>
<proteinExistence type="inferred from homology"/>